<sequence>MPGAKDRLLLTYFASDIPATLPLFVASNSLPTPAFHLEPAGVSFHALAFRALGFDEELQGDDESVAEKKDKSGSSPSAESYQFKGKKKSGDGPETQDHYALLGLSHLRFLATEDQIRKAYREAALKHHPDKQAALLLTEETEEKRQTKKEEIDQHFKSIQLAYEVLIDPVKRRAYDSVDEFDDEVPTDCGPDDFFKVFGPVFMRNGRWSVIQPVPSLGDDDSDIATVDKFYDFWYMFKSWREFPHADEFDLEEAETREHKRWMERQNNKLREKAKKEENSRIRLLVDNSYKRDPRIARRKEEEKAEKARKKEAKIQAKREKEEEAARILEEEKLRKEEEEKRAAEEVATQKKIKEKEKKLLRKEKARLRTAATAVILKGLGVSEDDVENLCTSLDISLLKVLCDRLEGITEIAGQAEYLRNVISGVEPLSVMDSSATLAMKTAPQAAQIFSPLPPTSTGMNGSQTEVEKPPVEARGQEKKVTGVLNAGEKKEKPWSKEEVDLLRKAVIKFPKGTSQRWEVVSNYVGTGRSVEEILKAVKTVLMQKPDSTKAFDSFLQTRKTGNVVINSPLSTREDEAGDLQAGKAASKPVANGSARAGEKTQKGIEEKSGGKSETEENEDSQKYTQSNGSVGNGAVSEQELWSDIQEVALVKAIKAFPKDTDKRWDRIASAVPGKTKAQCFKKFAELRENFRSKKTSE</sequence>
<organism evidence="5 6">
    <name type="scientific">Sphagnum troendelagicum</name>
    <dbReference type="NCBI Taxonomy" id="128251"/>
    <lineage>
        <taxon>Eukaryota</taxon>
        <taxon>Viridiplantae</taxon>
        <taxon>Streptophyta</taxon>
        <taxon>Embryophyta</taxon>
        <taxon>Bryophyta</taxon>
        <taxon>Sphagnophytina</taxon>
        <taxon>Sphagnopsida</taxon>
        <taxon>Sphagnales</taxon>
        <taxon>Sphagnaceae</taxon>
        <taxon>Sphagnum</taxon>
    </lineage>
</organism>
<dbReference type="Pfam" id="PF21884">
    <property type="entry name" value="ZUO1-like_ZHD"/>
    <property type="match status" value="1"/>
</dbReference>
<dbReference type="InterPro" id="IPR054076">
    <property type="entry name" value="ZUO1-like_ZHD"/>
</dbReference>
<dbReference type="PRINTS" id="PR00625">
    <property type="entry name" value="JDOMAIN"/>
</dbReference>
<feature type="compositionally biased region" description="Basic and acidic residues" evidence="1">
    <location>
        <begin position="597"/>
        <end position="615"/>
    </location>
</feature>
<feature type="domain" description="J" evidence="2">
    <location>
        <begin position="97"/>
        <end position="179"/>
    </location>
</feature>
<dbReference type="InterPro" id="IPR036869">
    <property type="entry name" value="J_dom_sf"/>
</dbReference>
<dbReference type="InterPro" id="IPR009057">
    <property type="entry name" value="Homeodomain-like_sf"/>
</dbReference>
<evidence type="ECO:0000259" key="4">
    <source>
        <dbReference type="PROSITE" id="PS51293"/>
    </source>
</evidence>
<dbReference type="InterPro" id="IPR001005">
    <property type="entry name" value="SANT/Myb"/>
</dbReference>
<evidence type="ECO:0000313" key="6">
    <source>
        <dbReference type="Proteomes" id="UP001497512"/>
    </source>
</evidence>
<feature type="region of interest" description="Disordered" evidence="1">
    <location>
        <begin position="60"/>
        <end position="94"/>
    </location>
</feature>
<feature type="region of interest" description="Disordered" evidence="1">
    <location>
        <begin position="454"/>
        <end position="479"/>
    </location>
</feature>
<feature type="compositionally biased region" description="Polar residues" evidence="1">
    <location>
        <begin position="456"/>
        <end position="465"/>
    </location>
</feature>
<feature type="region of interest" description="Disordered" evidence="1">
    <location>
        <begin position="566"/>
        <end position="635"/>
    </location>
</feature>
<dbReference type="PROSITE" id="PS00636">
    <property type="entry name" value="DNAJ_1"/>
    <property type="match status" value="1"/>
</dbReference>
<dbReference type="InterPro" id="IPR001623">
    <property type="entry name" value="DnaJ_domain"/>
</dbReference>
<evidence type="ECO:0000259" key="3">
    <source>
        <dbReference type="PROSITE" id="PS50090"/>
    </source>
</evidence>
<dbReference type="Proteomes" id="UP001497512">
    <property type="component" value="Chromosome 4"/>
</dbReference>
<dbReference type="SUPFAM" id="SSF46565">
    <property type="entry name" value="Chaperone J-domain"/>
    <property type="match status" value="1"/>
</dbReference>
<accession>A0ABP0UHW2</accession>
<keyword evidence="6" id="KW-1185">Reference proteome</keyword>
<evidence type="ECO:0000259" key="2">
    <source>
        <dbReference type="PROSITE" id="PS50076"/>
    </source>
</evidence>
<dbReference type="SMART" id="SM00271">
    <property type="entry name" value="DnaJ"/>
    <property type="match status" value="1"/>
</dbReference>
<feature type="region of interest" description="Disordered" evidence="1">
    <location>
        <begin position="298"/>
        <end position="318"/>
    </location>
</feature>
<dbReference type="Gene3D" id="1.10.287.110">
    <property type="entry name" value="DnaJ domain"/>
    <property type="match status" value="1"/>
</dbReference>
<feature type="domain" description="Myb-like" evidence="3">
    <location>
        <begin position="642"/>
        <end position="688"/>
    </location>
</feature>
<dbReference type="InterPro" id="IPR017884">
    <property type="entry name" value="SANT_dom"/>
</dbReference>
<dbReference type="CDD" id="cd06257">
    <property type="entry name" value="DnaJ"/>
    <property type="match status" value="1"/>
</dbReference>
<dbReference type="PANTHER" id="PTHR43999">
    <property type="entry name" value="DNAJ HOMOLOG SUBFAMILY C MEMBER 2"/>
    <property type="match status" value="1"/>
</dbReference>
<dbReference type="InterPro" id="IPR018253">
    <property type="entry name" value="DnaJ_domain_CS"/>
</dbReference>
<name>A0ABP0UHW2_9BRYO</name>
<gene>
    <name evidence="5" type="ORF">CSSPTR1EN2_LOCUS16076</name>
</gene>
<feature type="domain" description="SANT" evidence="4">
    <location>
        <begin position="637"/>
        <end position="692"/>
    </location>
</feature>
<dbReference type="SMART" id="SM00717">
    <property type="entry name" value="SANT"/>
    <property type="match status" value="2"/>
</dbReference>
<protein>
    <recommendedName>
        <fullName evidence="7">DnaJ-like protein</fullName>
    </recommendedName>
</protein>
<dbReference type="PROSITE" id="PS51293">
    <property type="entry name" value="SANT"/>
    <property type="match status" value="1"/>
</dbReference>
<dbReference type="PROSITE" id="PS50076">
    <property type="entry name" value="DNAJ_2"/>
    <property type="match status" value="1"/>
</dbReference>
<feature type="compositionally biased region" description="Basic and acidic residues" evidence="1">
    <location>
        <begin position="466"/>
        <end position="479"/>
    </location>
</feature>
<dbReference type="Pfam" id="PF00226">
    <property type="entry name" value="DnaJ"/>
    <property type="match status" value="1"/>
</dbReference>
<dbReference type="PANTHER" id="PTHR43999:SF1">
    <property type="entry name" value="DNAJ HOMOLOG SUBFAMILY C MEMBER 2"/>
    <property type="match status" value="1"/>
</dbReference>
<evidence type="ECO:0000256" key="1">
    <source>
        <dbReference type="SAM" id="MobiDB-lite"/>
    </source>
</evidence>
<dbReference type="InterPro" id="IPR044634">
    <property type="entry name" value="Zuotin/DnaJC2"/>
</dbReference>
<dbReference type="CDD" id="cd00167">
    <property type="entry name" value="SANT"/>
    <property type="match status" value="2"/>
</dbReference>
<evidence type="ECO:0008006" key="7">
    <source>
        <dbReference type="Google" id="ProtNLM"/>
    </source>
</evidence>
<feature type="domain" description="Myb-like" evidence="3">
    <location>
        <begin position="487"/>
        <end position="542"/>
    </location>
</feature>
<dbReference type="SUPFAM" id="SSF46689">
    <property type="entry name" value="Homeodomain-like"/>
    <property type="match status" value="2"/>
</dbReference>
<dbReference type="Pfam" id="PF23082">
    <property type="entry name" value="Myb_DNA-binding_2"/>
    <property type="match status" value="1"/>
</dbReference>
<proteinExistence type="predicted"/>
<dbReference type="EMBL" id="OZ019896">
    <property type="protein sequence ID" value="CAK9222457.1"/>
    <property type="molecule type" value="Genomic_DNA"/>
</dbReference>
<dbReference type="PROSITE" id="PS50090">
    <property type="entry name" value="MYB_LIKE"/>
    <property type="match status" value="2"/>
</dbReference>
<evidence type="ECO:0000313" key="5">
    <source>
        <dbReference type="EMBL" id="CAK9222457.1"/>
    </source>
</evidence>
<dbReference type="Gene3D" id="1.10.10.60">
    <property type="entry name" value="Homeodomain-like"/>
    <property type="match status" value="2"/>
</dbReference>
<reference evidence="5" key="1">
    <citation type="submission" date="2024-02" db="EMBL/GenBank/DDBJ databases">
        <authorList>
            <consortium name="ELIXIR-Norway"/>
            <consortium name="Elixir Norway"/>
        </authorList>
    </citation>
    <scope>NUCLEOTIDE SEQUENCE</scope>
</reference>